<proteinExistence type="predicted"/>
<evidence type="ECO:0000313" key="6">
    <source>
        <dbReference type="EMBL" id="QPH53931.1"/>
    </source>
</evidence>
<feature type="domain" description="HTH araC/xylS-type" evidence="5">
    <location>
        <begin position="231"/>
        <end position="335"/>
    </location>
</feature>
<keyword evidence="4" id="KW-1133">Transmembrane helix</keyword>
<organism evidence="6 7">
    <name type="scientific">Pontivivens ytuae</name>
    <dbReference type="NCBI Taxonomy" id="2789856"/>
    <lineage>
        <taxon>Bacteria</taxon>
        <taxon>Pseudomonadati</taxon>
        <taxon>Pseudomonadota</taxon>
        <taxon>Alphaproteobacteria</taxon>
        <taxon>Rhodobacterales</taxon>
        <taxon>Paracoccaceae</taxon>
        <taxon>Pontivivens</taxon>
    </lineage>
</organism>
<dbReference type="InterPro" id="IPR009057">
    <property type="entry name" value="Homeodomain-like_sf"/>
</dbReference>
<keyword evidence="2" id="KW-0238">DNA-binding</keyword>
<dbReference type="GO" id="GO:0043565">
    <property type="term" value="F:sequence-specific DNA binding"/>
    <property type="evidence" value="ECO:0007669"/>
    <property type="project" value="InterPro"/>
</dbReference>
<dbReference type="AlphaFoldDB" id="A0A7S9QDA2"/>
<dbReference type="KEGG" id="poz:I0K15_19510"/>
<dbReference type="Proteomes" id="UP000594800">
    <property type="component" value="Chromosome"/>
</dbReference>
<feature type="transmembrane region" description="Helical" evidence="4">
    <location>
        <begin position="12"/>
        <end position="30"/>
    </location>
</feature>
<feature type="transmembrane region" description="Helical" evidence="4">
    <location>
        <begin position="68"/>
        <end position="88"/>
    </location>
</feature>
<gene>
    <name evidence="6" type="ORF">I0K15_19510</name>
</gene>
<dbReference type="Gene3D" id="1.10.10.60">
    <property type="entry name" value="Homeodomain-like"/>
    <property type="match status" value="1"/>
</dbReference>
<evidence type="ECO:0000256" key="2">
    <source>
        <dbReference type="ARBA" id="ARBA00023125"/>
    </source>
</evidence>
<keyword evidence="7" id="KW-1185">Reference proteome</keyword>
<name>A0A7S9QDA2_9RHOB</name>
<evidence type="ECO:0000259" key="5">
    <source>
        <dbReference type="PROSITE" id="PS01124"/>
    </source>
</evidence>
<keyword evidence="4" id="KW-0812">Transmembrane</keyword>
<evidence type="ECO:0000256" key="3">
    <source>
        <dbReference type="ARBA" id="ARBA00023163"/>
    </source>
</evidence>
<dbReference type="PANTHER" id="PTHR43280:SF29">
    <property type="entry name" value="ARAC-FAMILY TRANSCRIPTIONAL REGULATOR"/>
    <property type="match status" value="1"/>
</dbReference>
<protein>
    <submittedName>
        <fullName evidence="6">Helix-turn-helix transcriptional regulator</fullName>
    </submittedName>
</protein>
<dbReference type="SMART" id="SM00342">
    <property type="entry name" value="HTH_ARAC"/>
    <property type="match status" value="1"/>
</dbReference>
<sequence length="342" mass="37677">MEAGELETIALLVRGGGAALTLFLAVRFALMGCRTVVDTAGFLFCAFATLHTLGMVATPSGYGLDTLSWAGLAHLAGRLDTVAFWVMAMAMFDDRFRLQNWHFAPGVLMLTLTLIPGTEGLCALLVVVLMLHVMVLGLRDLDGDLVDLRRRLRMALAFLVPAMVISSTLMNTVLTEPGPWVDLFEASKFALLSFLFAVWLTRMEEGLIASPDPEEPRRTPPLPAADRLELDQLTRAVAEGVCFEPGLTIGALAQRLEMPEHRLRRLINQGLGYRNFAAFLNDHRVEEAKRRLADPSQARAQIISHAFALGYNSLAPFNRAFRERVGESPSAFRNRVLEDAVA</sequence>
<dbReference type="PROSITE" id="PS01124">
    <property type="entry name" value="HTH_ARAC_FAMILY_2"/>
    <property type="match status" value="1"/>
</dbReference>
<dbReference type="GO" id="GO:0003700">
    <property type="term" value="F:DNA-binding transcription factor activity"/>
    <property type="evidence" value="ECO:0007669"/>
    <property type="project" value="InterPro"/>
</dbReference>
<dbReference type="RefSeq" id="WP_196103140.1">
    <property type="nucleotide sequence ID" value="NZ_CP064942.1"/>
</dbReference>
<keyword evidence="4" id="KW-0472">Membrane</keyword>
<keyword evidence="1" id="KW-0805">Transcription regulation</keyword>
<accession>A0A7S9QDA2</accession>
<dbReference type="PANTHER" id="PTHR43280">
    <property type="entry name" value="ARAC-FAMILY TRANSCRIPTIONAL REGULATOR"/>
    <property type="match status" value="1"/>
</dbReference>
<evidence type="ECO:0000256" key="1">
    <source>
        <dbReference type="ARBA" id="ARBA00023015"/>
    </source>
</evidence>
<reference evidence="6 7" key="1">
    <citation type="submission" date="2020-11" db="EMBL/GenBank/DDBJ databases">
        <title>Description of Pontivivens ytuae sp. nov. isolated from deep sea sediment of Mariana Trench.</title>
        <authorList>
            <person name="Wang Z."/>
            <person name="Sun Q.-L."/>
            <person name="Xu X.-D."/>
            <person name="Tang Y.-Z."/>
            <person name="Zhang J."/>
        </authorList>
    </citation>
    <scope>NUCLEOTIDE SEQUENCE [LARGE SCALE GENOMIC DNA]</scope>
    <source>
        <strain evidence="6 7">MT2928</strain>
    </source>
</reference>
<evidence type="ECO:0000256" key="4">
    <source>
        <dbReference type="SAM" id="Phobius"/>
    </source>
</evidence>
<dbReference type="EMBL" id="CP064942">
    <property type="protein sequence ID" value="QPH53931.1"/>
    <property type="molecule type" value="Genomic_DNA"/>
</dbReference>
<feature type="transmembrane region" description="Helical" evidence="4">
    <location>
        <begin position="42"/>
        <end position="62"/>
    </location>
</feature>
<evidence type="ECO:0000313" key="7">
    <source>
        <dbReference type="Proteomes" id="UP000594800"/>
    </source>
</evidence>
<dbReference type="SUPFAM" id="SSF46689">
    <property type="entry name" value="Homeodomain-like"/>
    <property type="match status" value="1"/>
</dbReference>
<keyword evidence="3" id="KW-0804">Transcription</keyword>
<dbReference type="InterPro" id="IPR018060">
    <property type="entry name" value="HTH_AraC"/>
</dbReference>
<feature type="transmembrane region" description="Helical" evidence="4">
    <location>
        <begin position="154"/>
        <end position="174"/>
    </location>
</feature>
<dbReference type="Pfam" id="PF12833">
    <property type="entry name" value="HTH_18"/>
    <property type="match status" value="1"/>
</dbReference>